<organism evidence="2 3">
    <name type="scientific">Truncatella angustata</name>
    <dbReference type="NCBI Taxonomy" id="152316"/>
    <lineage>
        <taxon>Eukaryota</taxon>
        <taxon>Fungi</taxon>
        <taxon>Dikarya</taxon>
        <taxon>Ascomycota</taxon>
        <taxon>Pezizomycotina</taxon>
        <taxon>Sordariomycetes</taxon>
        <taxon>Xylariomycetidae</taxon>
        <taxon>Amphisphaeriales</taxon>
        <taxon>Sporocadaceae</taxon>
        <taxon>Truncatella</taxon>
    </lineage>
</organism>
<feature type="chain" id="PRO_5040258957" evidence="1">
    <location>
        <begin position="25"/>
        <end position="138"/>
    </location>
</feature>
<protein>
    <submittedName>
        <fullName evidence="2">Uncharacterized protein</fullName>
    </submittedName>
</protein>
<reference evidence="2" key="1">
    <citation type="journal article" date="2021" name="Nat. Commun.">
        <title>Genetic determinants of endophytism in the Arabidopsis root mycobiome.</title>
        <authorList>
            <person name="Mesny F."/>
            <person name="Miyauchi S."/>
            <person name="Thiergart T."/>
            <person name="Pickel B."/>
            <person name="Atanasova L."/>
            <person name="Karlsson M."/>
            <person name="Huettel B."/>
            <person name="Barry K.W."/>
            <person name="Haridas S."/>
            <person name="Chen C."/>
            <person name="Bauer D."/>
            <person name="Andreopoulos W."/>
            <person name="Pangilinan J."/>
            <person name="LaButti K."/>
            <person name="Riley R."/>
            <person name="Lipzen A."/>
            <person name="Clum A."/>
            <person name="Drula E."/>
            <person name="Henrissat B."/>
            <person name="Kohler A."/>
            <person name="Grigoriev I.V."/>
            <person name="Martin F.M."/>
            <person name="Hacquard S."/>
        </authorList>
    </citation>
    <scope>NUCLEOTIDE SEQUENCE</scope>
    <source>
        <strain evidence="2">MPI-SDFR-AT-0073</strain>
    </source>
</reference>
<name>A0A9P8UHL8_9PEZI</name>
<dbReference type="Proteomes" id="UP000758603">
    <property type="component" value="Unassembled WGS sequence"/>
</dbReference>
<accession>A0A9P8UHL8</accession>
<sequence>MLRFHISLPTLLLLARFLLPTIHAIPHPVPEPSFLDDILNVVTGDSDPSVLLNDLEDATDDVKNMAKGAWDTKVDGCLAVQCAAVISPAVLACVVSLIRENPLGCFEEIISAAKDIAVDSQCKGCPEAVENFVNSSDN</sequence>
<dbReference type="GeneID" id="70129330"/>
<dbReference type="RefSeq" id="XP_045956623.1">
    <property type="nucleotide sequence ID" value="XM_046100438.1"/>
</dbReference>
<dbReference type="AlphaFoldDB" id="A0A9P8UHL8"/>
<keyword evidence="3" id="KW-1185">Reference proteome</keyword>
<gene>
    <name evidence="2" type="ORF">BKA67DRAFT_538163</name>
</gene>
<dbReference type="EMBL" id="JAGPXC010000006">
    <property type="protein sequence ID" value="KAH6652345.1"/>
    <property type="molecule type" value="Genomic_DNA"/>
</dbReference>
<comment type="caution">
    <text evidence="2">The sequence shown here is derived from an EMBL/GenBank/DDBJ whole genome shotgun (WGS) entry which is preliminary data.</text>
</comment>
<evidence type="ECO:0000313" key="2">
    <source>
        <dbReference type="EMBL" id="KAH6652345.1"/>
    </source>
</evidence>
<feature type="signal peptide" evidence="1">
    <location>
        <begin position="1"/>
        <end position="24"/>
    </location>
</feature>
<evidence type="ECO:0000313" key="3">
    <source>
        <dbReference type="Proteomes" id="UP000758603"/>
    </source>
</evidence>
<proteinExistence type="predicted"/>
<evidence type="ECO:0000256" key="1">
    <source>
        <dbReference type="SAM" id="SignalP"/>
    </source>
</evidence>
<keyword evidence="1" id="KW-0732">Signal</keyword>